<dbReference type="Gene3D" id="3.40.50.1000">
    <property type="entry name" value="HAD superfamily/HAD-like"/>
    <property type="match status" value="1"/>
</dbReference>
<dbReference type="InterPro" id="IPR028883">
    <property type="entry name" value="tRNA_aden_deaminase"/>
</dbReference>
<dbReference type="NCBIfam" id="TIGR01484">
    <property type="entry name" value="HAD-SF-IIB"/>
    <property type="match status" value="1"/>
</dbReference>
<feature type="binding site" evidence="8">
    <location>
        <position position="347"/>
    </location>
    <ligand>
        <name>Zn(2+)</name>
        <dbReference type="ChEBI" id="CHEBI:29105"/>
        <note>catalytic</note>
    </ligand>
</feature>
<reference evidence="10 11" key="1">
    <citation type="submission" date="2010-08" db="EMBL/GenBank/DDBJ databases">
        <authorList>
            <consortium name="US DOE Joint Genome Institute (JGI-PGF)"/>
            <person name="Lucas S."/>
            <person name="Copeland A."/>
            <person name="Lapidus A."/>
            <person name="Cheng J.-F."/>
            <person name="Bruce D."/>
            <person name="Goodwin L."/>
            <person name="Pitluck S."/>
            <person name="Land M.L."/>
            <person name="Hauser L."/>
            <person name="Chang Y.-J."/>
            <person name="Anderson I.J."/>
            <person name="Johnson E."/>
            <person name="Mulhopadhyay B."/>
            <person name="Kyrpides N."/>
            <person name="Woyke T.J."/>
        </authorList>
    </citation>
    <scope>NUCLEOTIDE SEQUENCE [LARGE SCALE GENOMIC DNA]</scope>
    <source>
        <strain evidence="10 11">6</strain>
    </source>
</reference>
<dbReference type="GO" id="GO:0052717">
    <property type="term" value="F:tRNA-specific adenosine-34 deaminase activity"/>
    <property type="evidence" value="ECO:0007669"/>
    <property type="project" value="UniProtKB-UniRule"/>
</dbReference>
<sequence>MNCKLITLDLDRTTLCDANHISDANKRAIEDAIKDGIHVAIASGRVFTSLPDCMLEIPGIRYAVTSNGAEIYKLPEKAESGRERIKGAVCVRKLRLQPEVIDEILRVMDRYPVSDYPIAYEVFIDGQAYAPSYSIQDPARYGVSEKYIDYVMTTRIFKDDIRSFIQEHRHEIDALDLQIGDESLLAQVRDEIRQALPEIYMTSSVPHRLETAHPDAGKASGLQYLMNILGVKREDTAAFGDADNDIDMIKAAGTGVAMKNASKGCKAAADTVTDSFDRDGVAKAFYKVLGVTNRKAVMEKYMRAAIREAKRAASIGEVPIGAVIVRDGEIIARGYNRRNTDHNTLSHAELNALRKASKKLGDWRLEGCTMYVTMEPCQMCAGALVQSRIDKVVIGCMSPKTGCAGSVMNLMQVPVFNHSVELEKGILEEECSRILTEFFENLRFSKKTDN</sequence>
<dbReference type="GO" id="GO:0016791">
    <property type="term" value="F:phosphatase activity"/>
    <property type="evidence" value="ECO:0007669"/>
    <property type="project" value="UniProtKB-ARBA"/>
</dbReference>
<dbReference type="NCBIfam" id="TIGR00099">
    <property type="entry name" value="Cof-subfamily"/>
    <property type="match status" value="1"/>
</dbReference>
<organism evidence="10 11">
    <name type="scientific">Eubacterium cellulosolvens (strain ATCC 43171 / JCM 9499 / 6)</name>
    <name type="common">Cillobacterium cellulosolvens</name>
    <dbReference type="NCBI Taxonomy" id="633697"/>
    <lineage>
        <taxon>Bacteria</taxon>
        <taxon>Bacillati</taxon>
        <taxon>Bacillota</taxon>
        <taxon>Clostridia</taxon>
        <taxon>Eubacteriales</taxon>
        <taxon>Eubacteriaceae</taxon>
        <taxon>Eubacterium</taxon>
    </lineage>
</organism>
<dbReference type="AlphaFoldDB" id="I5AW27"/>
<comment type="cofactor">
    <cofactor evidence="8">
        <name>Zn(2+)</name>
        <dbReference type="ChEBI" id="CHEBI:29105"/>
    </cofactor>
    <text evidence="8">Binds 1 zinc ion per subunit.</text>
</comment>
<dbReference type="InterPro" id="IPR006379">
    <property type="entry name" value="HAD-SF_hydro_IIB"/>
</dbReference>
<proteinExistence type="inferred from homology"/>
<feature type="binding site" evidence="8">
    <location>
        <position position="377"/>
    </location>
    <ligand>
        <name>Zn(2+)</name>
        <dbReference type="ChEBI" id="CHEBI:29105"/>
        <note>catalytic</note>
    </ligand>
</feature>
<dbReference type="InterPro" id="IPR016192">
    <property type="entry name" value="APOBEC/CMP_deaminase_Zn-bd"/>
</dbReference>
<reference evidence="10 11" key="2">
    <citation type="submission" date="2012-02" db="EMBL/GenBank/DDBJ databases">
        <title>Improved High-Quality Draft sequence of Eubacterium cellulosolvens 6.</title>
        <authorList>
            <consortium name="US DOE Joint Genome Institute"/>
            <person name="Lucas S."/>
            <person name="Han J."/>
            <person name="Lapidus A."/>
            <person name="Cheng J.-F."/>
            <person name="Goodwin L."/>
            <person name="Pitluck S."/>
            <person name="Peters L."/>
            <person name="Mikhailova N."/>
            <person name="Gu W."/>
            <person name="Detter J.C."/>
            <person name="Han C."/>
            <person name="Tapia R."/>
            <person name="Land M."/>
            <person name="Hauser L."/>
            <person name="Kyrpides N."/>
            <person name="Ivanova N."/>
            <person name="Pagani I."/>
            <person name="Johnson E."/>
            <person name="Mukhopadhyay B."/>
            <person name="Anderson I."/>
            <person name="Woyke T."/>
        </authorList>
    </citation>
    <scope>NUCLEOTIDE SEQUENCE [LARGE SCALE GENOMIC DNA]</scope>
    <source>
        <strain evidence="10 11">6</strain>
    </source>
</reference>
<dbReference type="InterPro" id="IPR016193">
    <property type="entry name" value="Cytidine_deaminase-like"/>
</dbReference>
<comment type="function">
    <text evidence="8">Catalyzes the deamination of adenosine to inosine at the wobble position 34 of tRNA(Arg2).</text>
</comment>
<accession>I5AW27</accession>
<dbReference type="Pfam" id="PF08282">
    <property type="entry name" value="Hydrolase_3"/>
    <property type="match status" value="1"/>
</dbReference>
<dbReference type="eggNOG" id="COG0590">
    <property type="taxonomic scope" value="Bacteria"/>
</dbReference>
<dbReference type="GO" id="GO:0008270">
    <property type="term" value="F:zinc ion binding"/>
    <property type="evidence" value="ECO:0007669"/>
    <property type="project" value="UniProtKB-UniRule"/>
</dbReference>
<dbReference type="SUPFAM" id="SSF56784">
    <property type="entry name" value="HAD-like"/>
    <property type="match status" value="1"/>
</dbReference>
<evidence type="ECO:0000256" key="5">
    <source>
        <dbReference type="ARBA" id="ARBA00022801"/>
    </source>
</evidence>
<keyword evidence="11" id="KW-1185">Reference proteome</keyword>
<dbReference type="InterPro" id="IPR036412">
    <property type="entry name" value="HAD-like_sf"/>
</dbReference>
<dbReference type="InterPro" id="IPR000150">
    <property type="entry name" value="Cof"/>
</dbReference>
<feature type="active site" description="Proton donor" evidence="8">
    <location>
        <position position="349"/>
    </location>
</feature>
<dbReference type="PANTHER" id="PTHR11079">
    <property type="entry name" value="CYTOSINE DEAMINASE FAMILY MEMBER"/>
    <property type="match status" value="1"/>
</dbReference>
<protein>
    <recommendedName>
        <fullName evidence="8">tRNA-specific adenosine deaminase</fullName>
        <ecNumber evidence="8">3.5.4.33</ecNumber>
    </recommendedName>
</protein>
<dbReference type="HAMAP" id="MF_00972">
    <property type="entry name" value="tRNA_aden_deaminase"/>
    <property type="match status" value="1"/>
</dbReference>
<comment type="catalytic activity">
    <reaction evidence="7 8">
        <text>adenosine(34) in tRNA + H2O + H(+) = inosine(34) in tRNA + NH4(+)</text>
        <dbReference type="Rhea" id="RHEA:43168"/>
        <dbReference type="Rhea" id="RHEA-COMP:10373"/>
        <dbReference type="Rhea" id="RHEA-COMP:10374"/>
        <dbReference type="ChEBI" id="CHEBI:15377"/>
        <dbReference type="ChEBI" id="CHEBI:15378"/>
        <dbReference type="ChEBI" id="CHEBI:28938"/>
        <dbReference type="ChEBI" id="CHEBI:74411"/>
        <dbReference type="ChEBI" id="CHEBI:82852"/>
        <dbReference type="EC" id="3.5.4.33"/>
    </reaction>
</comment>
<evidence type="ECO:0000259" key="9">
    <source>
        <dbReference type="PROSITE" id="PS51747"/>
    </source>
</evidence>
<dbReference type="Pfam" id="PF14437">
    <property type="entry name" value="MafB19-deam"/>
    <property type="match status" value="1"/>
</dbReference>
<dbReference type="PROSITE" id="PS51747">
    <property type="entry name" value="CYT_DCMP_DEAMINASES_2"/>
    <property type="match status" value="1"/>
</dbReference>
<dbReference type="PANTHER" id="PTHR11079:SF202">
    <property type="entry name" value="TRNA-SPECIFIC ADENOSINE DEAMINASE"/>
    <property type="match status" value="1"/>
</dbReference>
<dbReference type="HOGENOM" id="CLU_607993_0_0_9"/>
<dbReference type="CDD" id="cd01285">
    <property type="entry name" value="nucleoside_deaminase"/>
    <property type="match status" value="1"/>
</dbReference>
<name>I5AW27_EUBC6</name>
<gene>
    <name evidence="8" type="primary">tadA</name>
    <name evidence="10" type="ORF">EubceDRAFT1_2249</name>
</gene>
<keyword evidence="6 8" id="KW-0862">Zinc</keyword>
<evidence type="ECO:0000313" key="11">
    <source>
        <dbReference type="Proteomes" id="UP000005753"/>
    </source>
</evidence>
<dbReference type="InterPro" id="IPR002125">
    <property type="entry name" value="CMP_dCMP_dom"/>
</dbReference>
<dbReference type="STRING" id="633697.EubceDRAFT1_2249"/>
<dbReference type="Gene3D" id="3.40.140.10">
    <property type="entry name" value="Cytidine Deaminase, domain 2"/>
    <property type="match status" value="1"/>
</dbReference>
<dbReference type="PROSITE" id="PS01229">
    <property type="entry name" value="COF_2"/>
    <property type="match status" value="1"/>
</dbReference>
<comment type="similarity">
    <text evidence="1">Belongs to the cytidine and deoxycytidylate deaminase family. ADAT2 subfamily.</text>
</comment>
<feature type="domain" description="CMP/dCMP-type deaminase" evidence="9">
    <location>
        <begin position="296"/>
        <end position="430"/>
    </location>
</feature>
<evidence type="ECO:0000256" key="7">
    <source>
        <dbReference type="ARBA" id="ARBA00048045"/>
    </source>
</evidence>
<evidence type="ECO:0000256" key="4">
    <source>
        <dbReference type="ARBA" id="ARBA00022723"/>
    </source>
</evidence>
<dbReference type="eggNOG" id="COG0561">
    <property type="taxonomic scope" value="Bacteria"/>
</dbReference>
<dbReference type="SUPFAM" id="SSF53927">
    <property type="entry name" value="Cytidine deaminase-like"/>
    <property type="match status" value="1"/>
</dbReference>
<dbReference type="PROSITE" id="PS00903">
    <property type="entry name" value="CYT_DCMP_DEAMINASES_1"/>
    <property type="match status" value="1"/>
</dbReference>
<dbReference type="InterPro" id="IPR023214">
    <property type="entry name" value="HAD_sf"/>
</dbReference>
<keyword evidence="4 8" id="KW-0479">Metal-binding</keyword>
<dbReference type="FunFam" id="3.40.140.10:FF:000005">
    <property type="entry name" value="tRNA-specific adenosine deaminase"/>
    <property type="match status" value="1"/>
</dbReference>
<dbReference type="EMBL" id="CM001487">
    <property type="protein sequence ID" value="EIM58000.1"/>
    <property type="molecule type" value="Genomic_DNA"/>
</dbReference>
<comment type="subunit">
    <text evidence="2 8">Homodimer.</text>
</comment>
<evidence type="ECO:0000256" key="6">
    <source>
        <dbReference type="ARBA" id="ARBA00022833"/>
    </source>
</evidence>
<evidence type="ECO:0000313" key="10">
    <source>
        <dbReference type="EMBL" id="EIM58000.1"/>
    </source>
</evidence>
<dbReference type="Gene3D" id="3.30.1240.10">
    <property type="match status" value="1"/>
</dbReference>
<evidence type="ECO:0000256" key="3">
    <source>
        <dbReference type="ARBA" id="ARBA00022694"/>
    </source>
</evidence>
<evidence type="ECO:0000256" key="2">
    <source>
        <dbReference type="ARBA" id="ARBA00011738"/>
    </source>
</evidence>
<feature type="binding site" evidence="8">
    <location>
        <position position="380"/>
    </location>
    <ligand>
        <name>Zn(2+)</name>
        <dbReference type="ChEBI" id="CHEBI:29105"/>
        <note>catalytic</note>
    </ligand>
</feature>
<dbReference type="OrthoDB" id="9781413at2"/>
<keyword evidence="5 8" id="KW-0378">Hydrolase</keyword>
<keyword evidence="3 8" id="KW-0819">tRNA processing</keyword>
<evidence type="ECO:0000256" key="1">
    <source>
        <dbReference type="ARBA" id="ARBA00010669"/>
    </source>
</evidence>
<evidence type="ECO:0000256" key="8">
    <source>
        <dbReference type="HAMAP-Rule" id="MF_00972"/>
    </source>
</evidence>
<dbReference type="InterPro" id="IPR058535">
    <property type="entry name" value="MafB19-deam"/>
</dbReference>
<dbReference type="EC" id="3.5.4.33" evidence="8"/>
<dbReference type="Proteomes" id="UP000005753">
    <property type="component" value="Chromosome"/>
</dbReference>
<dbReference type="GO" id="GO:0002100">
    <property type="term" value="P:tRNA wobble adenosine to inosine editing"/>
    <property type="evidence" value="ECO:0007669"/>
    <property type="project" value="UniProtKB-UniRule"/>
</dbReference>
<dbReference type="NCBIfam" id="NF008113">
    <property type="entry name" value="PRK10860.1"/>
    <property type="match status" value="1"/>
</dbReference>